<gene>
    <name evidence="2" type="ORF">MUK42_27672</name>
</gene>
<name>A0A9E7K9M9_9LILI</name>
<keyword evidence="3" id="KW-1185">Reference proteome</keyword>
<reference evidence="2" key="1">
    <citation type="submission" date="2022-05" db="EMBL/GenBank/DDBJ databases">
        <title>The Musa troglodytarum L. genome provides insights into the mechanism of non-climacteric behaviour and enrichment of carotenoids.</title>
        <authorList>
            <person name="Wang J."/>
        </authorList>
    </citation>
    <scope>NUCLEOTIDE SEQUENCE</scope>
    <source>
        <tissue evidence="2">Leaf</tissue>
    </source>
</reference>
<sequence>MEIDHADISPYRPIREIPGVPPGRGRSAYRYPVGPNMKVQIQLVPRQLMNFMVFFQYAARHSPLQIEDLAASVQPSHVHDNTIKDVDMDG</sequence>
<evidence type="ECO:0000256" key="1">
    <source>
        <dbReference type="SAM" id="MobiDB-lite"/>
    </source>
</evidence>
<dbReference type="Proteomes" id="UP001055439">
    <property type="component" value="Chromosome 6"/>
</dbReference>
<feature type="region of interest" description="Disordered" evidence="1">
    <location>
        <begin position="1"/>
        <end position="25"/>
    </location>
</feature>
<organism evidence="2 3">
    <name type="scientific">Musa troglodytarum</name>
    <name type="common">fe'i banana</name>
    <dbReference type="NCBI Taxonomy" id="320322"/>
    <lineage>
        <taxon>Eukaryota</taxon>
        <taxon>Viridiplantae</taxon>
        <taxon>Streptophyta</taxon>
        <taxon>Embryophyta</taxon>
        <taxon>Tracheophyta</taxon>
        <taxon>Spermatophyta</taxon>
        <taxon>Magnoliopsida</taxon>
        <taxon>Liliopsida</taxon>
        <taxon>Zingiberales</taxon>
        <taxon>Musaceae</taxon>
        <taxon>Musa</taxon>
    </lineage>
</organism>
<proteinExistence type="predicted"/>
<evidence type="ECO:0000313" key="3">
    <source>
        <dbReference type="Proteomes" id="UP001055439"/>
    </source>
</evidence>
<dbReference type="AlphaFoldDB" id="A0A9E7K9M9"/>
<protein>
    <submittedName>
        <fullName evidence="2">Snurportin 1</fullName>
    </submittedName>
</protein>
<evidence type="ECO:0000313" key="2">
    <source>
        <dbReference type="EMBL" id="URE11918.1"/>
    </source>
</evidence>
<dbReference type="EMBL" id="CP097508">
    <property type="protein sequence ID" value="URE11918.1"/>
    <property type="molecule type" value="Genomic_DNA"/>
</dbReference>
<accession>A0A9E7K9M9</accession>